<evidence type="ECO:0000256" key="1">
    <source>
        <dbReference type="SAM" id="Phobius"/>
    </source>
</evidence>
<name>A0AAN9Y8P0_9HEMI</name>
<proteinExistence type="predicted"/>
<reference evidence="2 3" key="1">
    <citation type="submission" date="2024-03" db="EMBL/GenBank/DDBJ databases">
        <title>Adaptation during the transition from Ophiocordyceps entomopathogen to insect associate is accompanied by gene loss and intensified selection.</title>
        <authorList>
            <person name="Ward C.M."/>
            <person name="Onetto C.A."/>
            <person name="Borneman A.R."/>
        </authorList>
    </citation>
    <scope>NUCLEOTIDE SEQUENCE [LARGE SCALE GENOMIC DNA]</scope>
    <source>
        <strain evidence="2">AWRI1</strain>
        <tissue evidence="2">Single Adult Female</tissue>
    </source>
</reference>
<evidence type="ECO:0000313" key="3">
    <source>
        <dbReference type="Proteomes" id="UP001367676"/>
    </source>
</evidence>
<protein>
    <submittedName>
        <fullName evidence="2">Uncharacterized protein</fullName>
    </submittedName>
</protein>
<accession>A0AAN9Y8P0</accession>
<comment type="caution">
    <text evidence="2">The sequence shown here is derived from an EMBL/GenBank/DDBJ whole genome shotgun (WGS) entry which is preliminary data.</text>
</comment>
<feature type="transmembrane region" description="Helical" evidence="1">
    <location>
        <begin position="156"/>
        <end position="189"/>
    </location>
</feature>
<keyword evidence="1" id="KW-0472">Membrane</keyword>
<organism evidence="2 3">
    <name type="scientific">Parthenolecanium corni</name>
    <dbReference type="NCBI Taxonomy" id="536013"/>
    <lineage>
        <taxon>Eukaryota</taxon>
        <taxon>Metazoa</taxon>
        <taxon>Ecdysozoa</taxon>
        <taxon>Arthropoda</taxon>
        <taxon>Hexapoda</taxon>
        <taxon>Insecta</taxon>
        <taxon>Pterygota</taxon>
        <taxon>Neoptera</taxon>
        <taxon>Paraneoptera</taxon>
        <taxon>Hemiptera</taxon>
        <taxon>Sternorrhyncha</taxon>
        <taxon>Coccoidea</taxon>
        <taxon>Coccidae</taxon>
        <taxon>Parthenolecanium</taxon>
    </lineage>
</organism>
<dbReference type="AlphaFoldDB" id="A0AAN9Y8P0"/>
<keyword evidence="3" id="KW-1185">Reference proteome</keyword>
<evidence type="ECO:0000313" key="2">
    <source>
        <dbReference type="EMBL" id="KAK7604233.1"/>
    </source>
</evidence>
<feature type="transmembrane region" description="Helical" evidence="1">
    <location>
        <begin position="209"/>
        <end position="232"/>
    </location>
</feature>
<dbReference type="Proteomes" id="UP001367676">
    <property type="component" value="Unassembled WGS sequence"/>
</dbReference>
<keyword evidence="1" id="KW-1133">Transmembrane helix</keyword>
<keyword evidence="1" id="KW-0812">Transmembrane</keyword>
<dbReference type="EMBL" id="JBBCAQ010000004">
    <property type="protein sequence ID" value="KAK7604233.1"/>
    <property type="molecule type" value="Genomic_DNA"/>
</dbReference>
<gene>
    <name evidence="2" type="ORF">V9T40_004506</name>
</gene>
<sequence>MSTAESPEEVLNSAKQLLKNQVFSGRFEERRLIDVGKVSMYKDIIIVDKSEKEFTKTLKTVNDTLVHHFEENIITCIVGTQSKLGTSCTYSILTNLDGVPLGGHWFQVKNVSLYNDIFHITLKSLRPLKNDNNTTSANITEYISNINKDAFRKWLVTFLAFLTVDNIVSFSRFMAVLVLTFFTGCYHLLELLLRGFQEVNVFVHNITPVLVACVDGVTKVFGGFFILIAMMWNSWNMRNKLQNQPSQASLRNNRVDLMFLEHTMRGKSPQPPYLRH</sequence>